<dbReference type="RefSeq" id="WP_021924913.1">
    <property type="nucleotide sequence ID" value="NZ_JAOQJM010000020.1"/>
</dbReference>
<feature type="transmembrane region" description="Helical" evidence="13">
    <location>
        <begin position="141"/>
        <end position="162"/>
    </location>
</feature>
<keyword evidence="10" id="KW-0406">Ion transport</keyword>
<dbReference type="InterPro" id="IPR002528">
    <property type="entry name" value="MATE_fam"/>
</dbReference>
<evidence type="ECO:0000256" key="2">
    <source>
        <dbReference type="ARBA" id="ARBA00004651"/>
    </source>
</evidence>
<evidence type="ECO:0000256" key="11">
    <source>
        <dbReference type="ARBA" id="ARBA00023136"/>
    </source>
</evidence>
<feature type="transmembrane region" description="Helical" evidence="13">
    <location>
        <begin position="342"/>
        <end position="363"/>
    </location>
</feature>
<proteinExistence type="inferred from homology"/>
<evidence type="ECO:0000256" key="6">
    <source>
        <dbReference type="ARBA" id="ARBA00022449"/>
    </source>
</evidence>
<feature type="transmembrane region" description="Helical" evidence="13">
    <location>
        <begin position="212"/>
        <end position="235"/>
    </location>
</feature>
<dbReference type="NCBIfam" id="TIGR00797">
    <property type="entry name" value="matE"/>
    <property type="match status" value="1"/>
</dbReference>
<evidence type="ECO:0000256" key="12">
    <source>
        <dbReference type="ARBA" id="ARBA00031636"/>
    </source>
</evidence>
<evidence type="ECO:0000313" key="14">
    <source>
        <dbReference type="EMBL" id="MEQ2412667.1"/>
    </source>
</evidence>
<organism evidence="14 15">
    <name type="scientific">Blautia acetigignens</name>
    <dbReference type="NCBI Taxonomy" id="2981783"/>
    <lineage>
        <taxon>Bacteria</taxon>
        <taxon>Bacillati</taxon>
        <taxon>Bacillota</taxon>
        <taxon>Clostridia</taxon>
        <taxon>Lachnospirales</taxon>
        <taxon>Lachnospiraceae</taxon>
        <taxon>Blautia</taxon>
    </lineage>
</organism>
<keyword evidence="6" id="KW-0050">Antiport</keyword>
<sequence length="468" mass="50185">MKFSRNKLKRTDEDTKEMLPIIFSLAWPTMLEQLMQTAVQYMDTGMVGVLGTRATAAVGATSTVNWLIGSTISAISVGFLAYISQSMGAGKKQQAKKASAQAVITVLIVGILFTLLTIGLSSKVPVWMQVDPSIRRMASSYFLILYSPMLFRTANIIFGTVLRAVGDTKTPMQVGVAFNVINIVLNYFLIYSTRTVSIGGKNVLIPGAGWGVQGAAAASAIAYTIGGIAITIKLWKHPDISPKGQSFKLDKVVLKPCLKVAVPNMFQRFATSLGYVAFASMINSLGETATAAHTIANTVESAFYIPGWGMQTAAATLAGNALGANDNKKLSGLARAIMPLEIGLMVVSGGLLFTFAPVLIRLFSSDAQIISLGSTVLRMVAVSEPFYGVPIVIEGMMQGVGKTVTPFVFNVVGMWGVRILGTFVCIHMLGMGLISAWGCMIGHNLLLFILFTRHYLSGKWNPMTSAHR</sequence>
<keyword evidence="9 13" id="KW-1133">Transmembrane helix</keyword>
<accession>A0ABV1CJV6</accession>
<dbReference type="InterPro" id="IPR050222">
    <property type="entry name" value="MATE_MdtK"/>
</dbReference>
<evidence type="ECO:0000256" key="4">
    <source>
        <dbReference type="ARBA" id="ARBA00020268"/>
    </source>
</evidence>
<evidence type="ECO:0000256" key="7">
    <source>
        <dbReference type="ARBA" id="ARBA00022475"/>
    </source>
</evidence>
<evidence type="ECO:0000256" key="1">
    <source>
        <dbReference type="ARBA" id="ARBA00003408"/>
    </source>
</evidence>
<comment type="caution">
    <text evidence="14">The sequence shown here is derived from an EMBL/GenBank/DDBJ whole genome shotgun (WGS) entry which is preliminary data.</text>
</comment>
<dbReference type="Pfam" id="PF01554">
    <property type="entry name" value="MatE"/>
    <property type="match status" value="2"/>
</dbReference>
<feature type="transmembrane region" description="Helical" evidence="13">
    <location>
        <begin position="407"/>
        <end position="429"/>
    </location>
</feature>
<dbReference type="Proteomes" id="UP001470752">
    <property type="component" value="Unassembled WGS sequence"/>
</dbReference>
<feature type="transmembrane region" description="Helical" evidence="13">
    <location>
        <begin position="435"/>
        <end position="456"/>
    </location>
</feature>
<evidence type="ECO:0000256" key="10">
    <source>
        <dbReference type="ARBA" id="ARBA00023065"/>
    </source>
</evidence>
<keyword evidence="11 13" id="KW-0472">Membrane</keyword>
<comment type="similarity">
    <text evidence="3">Belongs to the multi antimicrobial extrusion (MATE) (TC 2.A.66.1) family.</text>
</comment>
<reference evidence="14 15" key="1">
    <citation type="submission" date="2024-04" db="EMBL/GenBank/DDBJ databases">
        <title>Human intestinal bacterial collection.</title>
        <authorList>
            <person name="Pauvert C."/>
            <person name="Hitch T.C.A."/>
            <person name="Clavel T."/>
        </authorList>
    </citation>
    <scope>NUCLEOTIDE SEQUENCE [LARGE SCALE GENOMIC DNA]</scope>
    <source>
        <strain evidence="14 15">CLA-AA-H161</strain>
    </source>
</reference>
<dbReference type="PIRSF" id="PIRSF006603">
    <property type="entry name" value="DinF"/>
    <property type="match status" value="1"/>
</dbReference>
<evidence type="ECO:0000313" key="15">
    <source>
        <dbReference type="Proteomes" id="UP001470752"/>
    </source>
</evidence>
<keyword evidence="5" id="KW-0813">Transport</keyword>
<evidence type="ECO:0000256" key="9">
    <source>
        <dbReference type="ARBA" id="ARBA00022989"/>
    </source>
</evidence>
<evidence type="ECO:0000256" key="13">
    <source>
        <dbReference type="SAM" id="Phobius"/>
    </source>
</evidence>
<comment type="function">
    <text evidence="1">Multidrug efflux pump.</text>
</comment>
<feature type="transmembrane region" description="Helical" evidence="13">
    <location>
        <begin position="62"/>
        <end position="82"/>
    </location>
</feature>
<evidence type="ECO:0000256" key="5">
    <source>
        <dbReference type="ARBA" id="ARBA00022448"/>
    </source>
</evidence>
<dbReference type="PANTHER" id="PTHR43298">
    <property type="entry name" value="MULTIDRUG RESISTANCE PROTEIN NORM-RELATED"/>
    <property type="match status" value="1"/>
</dbReference>
<dbReference type="EMBL" id="JBBNFW010000140">
    <property type="protein sequence ID" value="MEQ2412667.1"/>
    <property type="molecule type" value="Genomic_DNA"/>
</dbReference>
<evidence type="ECO:0000256" key="3">
    <source>
        <dbReference type="ARBA" id="ARBA00010199"/>
    </source>
</evidence>
<dbReference type="CDD" id="cd13137">
    <property type="entry name" value="MATE_NorM_like"/>
    <property type="match status" value="1"/>
</dbReference>
<feature type="transmembrane region" description="Helical" evidence="13">
    <location>
        <begin position="102"/>
        <end position="121"/>
    </location>
</feature>
<dbReference type="PANTHER" id="PTHR43298:SF2">
    <property type="entry name" value="FMN_FAD EXPORTER YEEO-RELATED"/>
    <property type="match status" value="1"/>
</dbReference>
<keyword evidence="15" id="KW-1185">Reference proteome</keyword>
<keyword evidence="7" id="KW-1003">Cell membrane</keyword>
<feature type="transmembrane region" description="Helical" evidence="13">
    <location>
        <begin position="174"/>
        <end position="192"/>
    </location>
</feature>
<name>A0ABV1CJV6_9FIRM</name>
<keyword evidence="8 13" id="KW-0812">Transmembrane</keyword>
<evidence type="ECO:0000256" key="8">
    <source>
        <dbReference type="ARBA" id="ARBA00022692"/>
    </source>
</evidence>
<dbReference type="InterPro" id="IPR048279">
    <property type="entry name" value="MdtK-like"/>
</dbReference>
<gene>
    <name evidence="14" type="ORF">AAAX94_06480</name>
</gene>
<protein>
    <recommendedName>
        <fullName evidence="4">Probable multidrug resistance protein NorM</fullName>
    </recommendedName>
    <alternativeName>
        <fullName evidence="12">Multidrug-efflux transporter</fullName>
    </alternativeName>
</protein>
<comment type="subcellular location">
    <subcellularLocation>
        <location evidence="2">Cell membrane</location>
        <topology evidence="2">Multi-pass membrane protein</topology>
    </subcellularLocation>
</comment>